<evidence type="ECO:0000313" key="2">
    <source>
        <dbReference type="Proteomes" id="UP001060164"/>
    </source>
</evidence>
<gene>
    <name evidence="1" type="ORF">NQ502_15150</name>
</gene>
<sequence length="100" mass="11803">MREYFTCKKAENCFANAKSFHYLLERPIDESMLERFSEWGNLTVKRNFRRPFFMMETADGVKTKGILNDVILKAGFAEDGWEEQKQKFEQQLSGILEKLP</sequence>
<dbReference type="RefSeq" id="WP_028529046.1">
    <property type="nucleotide sequence ID" value="NZ_CABLBR010000018.1"/>
</dbReference>
<evidence type="ECO:0000313" key="1">
    <source>
        <dbReference type="EMBL" id="UWP58697.1"/>
    </source>
</evidence>
<protein>
    <submittedName>
        <fullName evidence="1">Uncharacterized protein</fullName>
    </submittedName>
</protein>
<accession>A0ABY5VEA9</accession>
<proteinExistence type="predicted"/>
<keyword evidence="2" id="KW-1185">Reference proteome</keyword>
<dbReference type="Proteomes" id="UP001060164">
    <property type="component" value="Chromosome"/>
</dbReference>
<name>A0ABY5VEA9_9FIRM</name>
<organism evidence="1 2">
    <name type="scientific">Ruminococcus gauvreauii</name>
    <dbReference type="NCBI Taxonomy" id="438033"/>
    <lineage>
        <taxon>Bacteria</taxon>
        <taxon>Bacillati</taxon>
        <taxon>Bacillota</taxon>
        <taxon>Clostridia</taxon>
        <taxon>Eubacteriales</taxon>
        <taxon>Oscillospiraceae</taxon>
        <taxon>Ruminococcus</taxon>
    </lineage>
</organism>
<dbReference type="EMBL" id="CP102290">
    <property type="protein sequence ID" value="UWP58697.1"/>
    <property type="molecule type" value="Genomic_DNA"/>
</dbReference>
<reference evidence="1" key="1">
    <citation type="journal article" date="2022" name="Cell">
        <title>Design, construction, and in vivo augmentation of a complex gut microbiome.</title>
        <authorList>
            <person name="Cheng A.G."/>
            <person name="Ho P.Y."/>
            <person name="Aranda-Diaz A."/>
            <person name="Jain S."/>
            <person name="Yu F.B."/>
            <person name="Meng X."/>
            <person name="Wang M."/>
            <person name="Iakiviak M."/>
            <person name="Nagashima K."/>
            <person name="Zhao A."/>
            <person name="Murugkar P."/>
            <person name="Patil A."/>
            <person name="Atabakhsh K."/>
            <person name="Weakley A."/>
            <person name="Yan J."/>
            <person name="Brumbaugh A.R."/>
            <person name="Higginbottom S."/>
            <person name="Dimas A."/>
            <person name="Shiver A.L."/>
            <person name="Deutschbauer A."/>
            <person name="Neff N."/>
            <person name="Sonnenburg J.L."/>
            <person name="Huang K.C."/>
            <person name="Fischbach M.A."/>
        </authorList>
    </citation>
    <scope>NUCLEOTIDE SEQUENCE</scope>
    <source>
        <strain evidence="1">DSM 19829</strain>
    </source>
</reference>